<sequence length="315" mass="34391">MSAIRSHCASDVPELWRVGARQLDALAPRDGGWRCSRVGLAGGEACFRLARVAEGIAFTHSRIALRRPLRTLIEPTPPSLMLAFGLSGVSRFERPGGSARIVAGDVWLLPADHAPVERSTPGDEVVEIFLLRFATSGLEDVAALAGQGPRRLARALSTRAWVGELVADPLDSPLARLRAQGRALELLGRWLEPLAESASVTLDAELTRAERRGVARVVERLRQDPFAPPTLAALAAEAGMSHSRLNRCFRRAHGQTVFSWLREQRLLRARRLVRESPELSLTEIALGCGFSSASHFSASFRARFGETPGACRRTR</sequence>
<dbReference type="PROSITE" id="PS00041">
    <property type="entry name" value="HTH_ARAC_FAMILY_1"/>
    <property type="match status" value="1"/>
</dbReference>
<dbReference type="PRINTS" id="PR00032">
    <property type="entry name" value="HTHARAC"/>
</dbReference>
<dbReference type="eggNOG" id="COG2207">
    <property type="taxonomic scope" value="Bacteria"/>
</dbReference>
<dbReference type="Gene3D" id="1.10.10.60">
    <property type="entry name" value="Homeodomain-like"/>
    <property type="match status" value="2"/>
</dbReference>
<reference evidence="5 6" key="1">
    <citation type="submission" date="2013-12" db="EMBL/GenBank/DDBJ databases">
        <authorList>
            <consortium name="DOE Joint Genome Institute"/>
            <person name="Bryant D.A."/>
            <person name="Huntemann M."/>
            <person name="Han J."/>
            <person name="Chen A."/>
            <person name="Kyrpides N."/>
            <person name="Mavromatis K."/>
            <person name="Markowitz V."/>
            <person name="Palaniappan K."/>
            <person name="Ivanova N."/>
            <person name="Schaumberg A."/>
            <person name="Pati A."/>
            <person name="Liolios K."/>
            <person name="Nordberg H.P."/>
            <person name="Cantor M.N."/>
            <person name="Hua S.X."/>
            <person name="Woyke T."/>
        </authorList>
    </citation>
    <scope>NUCLEOTIDE SEQUENCE [LARGE SCALE GENOMIC DNA]</scope>
    <source>
        <strain evidence="5 6">984</strain>
    </source>
</reference>
<keyword evidence="2 5" id="KW-0238">DNA-binding</keyword>
<dbReference type="InterPro" id="IPR018062">
    <property type="entry name" value="HTH_AraC-typ_CS"/>
</dbReference>
<dbReference type="AlphaFoldDB" id="W0E4X3"/>
<dbReference type="PANTHER" id="PTHR47893">
    <property type="entry name" value="REGULATORY PROTEIN PCHR"/>
    <property type="match status" value="1"/>
</dbReference>
<gene>
    <name evidence="5" type="ORF">MARPU_12650</name>
</gene>
<dbReference type="InterPro" id="IPR009057">
    <property type="entry name" value="Homeodomain-like_sf"/>
</dbReference>
<keyword evidence="3" id="KW-0804">Transcription</keyword>
<feature type="domain" description="HTH araC/xylS-type" evidence="4">
    <location>
        <begin position="215"/>
        <end position="314"/>
    </location>
</feature>
<evidence type="ECO:0000256" key="3">
    <source>
        <dbReference type="ARBA" id="ARBA00023163"/>
    </source>
</evidence>
<dbReference type="InterPro" id="IPR018060">
    <property type="entry name" value="HTH_AraC"/>
</dbReference>
<organism evidence="5 6">
    <name type="scientific">Marichromatium purpuratum 984</name>
    <dbReference type="NCBI Taxonomy" id="765910"/>
    <lineage>
        <taxon>Bacteria</taxon>
        <taxon>Pseudomonadati</taxon>
        <taxon>Pseudomonadota</taxon>
        <taxon>Gammaproteobacteria</taxon>
        <taxon>Chromatiales</taxon>
        <taxon>Chromatiaceae</taxon>
        <taxon>Marichromatium</taxon>
    </lineage>
</organism>
<dbReference type="RefSeq" id="WP_005224725.1">
    <property type="nucleotide sequence ID" value="NZ_CP007031.1"/>
</dbReference>
<dbReference type="SMART" id="SM00342">
    <property type="entry name" value="HTH_ARAC"/>
    <property type="match status" value="1"/>
</dbReference>
<dbReference type="GO" id="GO:0043565">
    <property type="term" value="F:sequence-specific DNA binding"/>
    <property type="evidence" value="ECO:0007669"/>
    <property type="project" value="InterPro"/>
</dbReference>
<evidence type="ECO:0000313" key="6">
    <source>
        <dbReference type="Proteomes" id="UP000005275"/>
    </source>
</evidence>
<dbReference type="OrthoDB" id="5421880at2"/>
<dbReference type="GO" id="GO:0003700">
    <property type="term" value="F:DNA-binding transcription factor activity"/>
    <property type="evidence" value="ECO:0007669"/>
    <property type="project" value="InterPro"/>
</dbReference>
<proteinExistence type="predicted"/>
<evidence type="ECO:0000259" key="4">
    <source>
        <dbReference type="PROSITE" id="PS01124"/>
    </source>
</evidence>
<dbReference type="PROSITE" id="PS01124">
    <property type="entry name" value="HTH_ARAC_FAMILY_2"/>
    <property type="match status" value="1"/>
</dbReference>
<dbReference type="InterPro" id="IPR020449">
    <property type="entry name" value="Tscrpt_reg_AraC-type_HTH"/>
</dbReference>
<keyword evidence="1" id="KW-0805">Transcription regulation</keyword>
<dbReference type="STRING" id="765910.MARPU_12650"/>
<dbReference type="InterPro" id="IPR053142">
    <property type="entry name" value="PchR_regulatory_protein"/>
</dbReference>
<dbReference type="Proteomes" id="UP000005275">
    <property type="component" value="Chromosome"/>
</dbReference>
<evidence type="ECO:0000256" key="1">
    <source>
        <dbReference type="ARBA" id="ARBA00023015"/>
    </source>
</evidence>
<evidence type="ECO:0000313" key="5">
    <source>
        <dbReference type="EMBL" id="AHF04598.1"/>
    </source>
</evidence>
<name>W0E4X3_MARPU</name>
<dbReference type="EMBL" id="CP007031">
    <property type="protein sequence ID" value="AHF04598.1"/>
    <property type="molecule type" value="Genomic_DNA"/>
</dbReference>
<protein>
    <submittedName>
        <fullName evidence="5">DNA-binding protein</fullName>
    </submittedName>
</protein>
<dbReference type="Pfam" id="PF12833">
    <property type="entry name" value="HTH_18"/>
    <property type="match status" value="1"/>
</dbReference>
<accession>W0E4X3</accession>
<dbReference type="SUPFAM" id="SSF46689">
    <property type="entry name" value="Homeodomain-like"/>
    <property type="match status" value="2"/>
</dbReference>
<evidence type="ECO:0000256" key="2">
    <source>
        <dbReference type="ARBA" id="ARBA00023125"/>
    </source>
</evidence>
<dbReference type="PANTHER" id="PTHR47893:SF1">
    <property type="entry name" value="REGULATORY PROTEIN PCHR"/>
    <property type="match status" value="1"/>
</dbReference>
<dbReference type="HOGENOM" id="CLU_868449_0_0_6"/>
<keyword evidence="6" id="KW-1185">Reference proteome</keyword>
<dbReference type="KEGG" id="mpur:MARPU_12650"/>